<keyword evidence="3" id="KW-0256">Endoplasmic reticulum</keyword>
<dbReference type="InterPro" id="IPR002172">
    <property type="entry name" value="LDrepeatLR_classA_rpt"/>
</dbReference>
<evidence type="ECO:0000259" key="7">
    <source>
        <dbReference type="PROSITE" id="PS51914"/>
    </source>
</evidence>
<sequence>MKYLWALALVPVHALIGVPDELAQHYDLKGKDKFHCISDKSIVIDVSQVNDGICDCPDGSDEVLTGACNDLSTFYCHNEGFIPRYISGSKVNDGLCDCCDCSDESMSPTINWRGLTCSEVDSEYQWMVSKELENYQSGIKALQEFNKDDLKDAIPEDQRRSNDEINKEIESVGKEIDSSIERLEREQQNYMERLQLNDPLGYSFLERFDLKDITERVNETFNVVVIRVANSFQDINGILDRLSREYERSLNDKAVIRNVDAYEKFIRSKVLDPVTINGEVESELRDQLIEYFNVDVPKLFLGKATKERDAEYVINKFDFVKKLIEGKTNYSGEILHKGLKRLLEFMSMITSQYNVNFQDPGVLTAVDAYKKYLAENIDLIERDGGFEVDATLQKDLEEMHRWVSKHAHEILSGKDHLPEDIAQLKSLRNQVQAHEKELQKMETRVQRLKAELRLNTLDANDERSQFIRTLSKINDQYNGCIESSVDQFKYIICFKSTAESPETEDYTHVSGIIVQKEREGTNEVVLGQFDESHINQLRSVEAQELFEQKLESVYPDLSIYPHMRNETLLRKDGQPEEEHTYLYGNLYEMNQPLALGFDQGTKCWMGPSRSVSLTLRCAERFEVLSVTEPNLCVYQMTLAGPLGCRPGYEFHKA</sequence>
<evidence type="ECO:0000256" key="3">
    <source>
        <dbReference type="ARBA" id="ARBA00022824"/>
    </source>
</evidence>
<feature type="domain" description="MRH" evidence="7">
    <location>
        <begin position="549"/>
        <end position="646"/>
    </location>
</feature>
<evidence type="ECO:0000256" key="1">
    <source>
        <dbReference type="ARBA" id="ARBA00022387"/>
    </source>
</evidence>
<dbReference type="CDD" id="cd00112">
    <property type="entry name" value="LDLa"/>
    <property type="match status" value="1"/>
</dbReference>
<dbReference type="PANTHER" id="PTHR12630">
    <property type="entry name" value="N-LINKED OLIGOSACCHARIDE PROCESSING"/>
    <property type="match status" value="1"/>
</dbReference>
<feature type="signal peptide" evidence="6">
    <location>
        <begin position="1"/>
        <end position="23"/>
    </location>
</feature>
<organism evidence="8 9">
    <name type="scientific">Nakaseomyces bracarensis</name>
    <dbReference type="NCBI Taxonomy" id="273131"/>
    <lineage>
        <taxon>Eukaryota</taxon>
        <taxon>Fungi</taxon>
        <taxon>Dikarya</taxon>
        <taxon>Ascomycota</taxon>
        <taxon>Saccharomycotina</taxon>
        <taxon>Saccharomycetes</taxon>
        <taxon>Saccharomycetales</taxon>
        <taxon>Saccharomycetaceae</taxon>
        <taxon>Nakaseomyces</taxon>
    </lineage>
</organism>
<evidence type="ECO:0000256" key="2">
    <source>
        <dbReference type="ARBA" id="ARBA00022729"/>
    </source>
</evidence>
<dbReference type="EMBL" id="JBEVYD010000002">
    <property type="protein sequence ID" value="KAL3234923.1"/>
    <property type="molecule type" value="Genomic_DNA"/>
</dbReference>
<evidence type="ECO:0000256" key="6">
    <source>
        <dbReference type="SAM" id="SignalP"/>
    </source>
</evidence>
<evidence type="ECO:0000313" key="9">
    <source>
        <dbReference type="Proteomes" id="UP001623330"/>
    </source>
</evidence>
<dbReference type="SUPFAM" id="SSF57424">
    <property type="entry name" value="LDL receptor-like module"/>
    <property type="match status" value="1"/>
</dbReference>
<dbReference type="InterPro" id="IPR028146">
    <property type="entry name" value="PRKCSH_N"/>
</dbReference>
<name>A0ABR4P019_9SACH</name>
<dbReference type="Pfam" id="PF13015">
    <property type="entry name" value="PRKCSH_1"/>
    <property type="match status" value="1"/>
</dbReference>
<comment type="caution">
    <text evidence="8">The sequence shown here is derived from an EMBL/GenBank/DDBJ whole genome shotgun (WGS) entry which is preliminary data.</text>
</comment>
<dbReference type="Gene3D" id="2.70.130.10">
    <property type="entry name" value="Mannose-6-phosphate receptor binding domain"/>
    <property type="match status" value="1"/>
</dbReference>
<dbReference type="Gene3D" id="1.20.58.60">
    <property type="match status" value="1"/>
</dbReference>
<keyword evidence="4" id="KW-1015">Disulfide bond</keyword>
<evidence type="ECO:0000313" key="8">
    <source>
        <dbReference type="EMBL" id="KAL3234923.1"/>
    </source>
</evidence>
<dbReference type="InterPro" id="IPR009011">
    <property type="entry name" value="Man6P_isomerase_rcpt-bd_dom_sf"/>
</dbReference>
<dbReference type="PROSITE" id="PS51914">
    <property type="entry name" value="MRH"/>
    <property type="match status" value="1"/>
</dbReference>
<feature type="coiled-coil region" evidence="5">
    <location>
        <begin position="417"/>
        <end position="458"/>
    </location>
</feature>
<protein>
    <recommendedName>
        <fullName evidence="1">Glucosidase 2 subunit beta</fullName>
    </recommendedName>
</protein>
<keyword evidence="5" id="KW-0175">Coiled coil</keyword>
<keyword evidence="2 6" id="KW-0732">Signal</keyword>
<proteinExistence type="predicted"/>
<accession>A0ABR4P019</accession>
<dbReference type="InterPro" id="IPR036055">
    <property type="entry name" value="LDL_receptor-like_sf"/>
</dbReference>
<dbReference type="SUPFAM" id="SSF50911">
    <property type="entry name" value="Mannose 6-phosphate receptor domain"/>
    <property type="match status" value="1"/>
</dbReference>
<evidence type="ECO:0000256" key="4">
    <source>
        <dbReference type="ARBA" id="ARBA00023157"/>
    </source>
</evidence>
<dbReference type="PANTHER" id="PTHR12630:SF1">
    <property type="entry name" value="GLUCOSIDASE 2 SUBUNIT BETA"/>
    <property type="match status" value="1"/>
</dbReference>
<dbReference type="InterPro" id="IPR039794">
    <property type="entry name" value="Gtb1-like"/>
</dbReference>
<dbReference type="InterPro" id="IPR044865">
    <property type="entry name" value="MRH_dom"/>
</dbReference>
<dbReference type="Pfam" id="PF12999">
    <property type="entry name" value="PRKCSH-like"/>
    <property type="match status" value="1"/>
</dbReference>
<feature type="chain" id="PRO_5045202313" description="Glucosidase 2 subunit beta" evidence="6">
    <location>
        <begin position="24"/>
        <end position="653"/>
    </location>
</feature>
<reference evidence="8 9" key="1">
    <citation type="submission" date="2024-05" db="EMBL/GenBank/DDBJ databases">
        <title>Long read based assembly of the Candida bracarensis genome reveals expanded adhesin content.</title>
        <authorList>
            <person name="Marcet-Houben M."/>
            <person name="Ksiezopolska E."/>
            <person name="Gabaldon T."/>
        </authorList>
    </citation>
    <scope>NUCLEOTIDE SEQUENCE [LARGE SCALE GENOMIC DNA]</scope>
    <source>
        <strain evidence="8 9">CBM6</strain>
    </source>
</reference>
<dbReference type="Proteomes" id="UP001623330">
    <property type="component" value="Unassembled WGS sequence"/>
</dbReference>
<gene>
    <name evidence="8" type="ORF">RNJ44_02711</name>
</gene>
<dbReference type="InterPro" id="IPR036607">
    <property type="entry name" value="PRKCSH"/>
</dbReference>
<evidence type="ECO:0000256" key="5">
    <source>
        <dbReference type="SAM" id="Coils"/>
    </source>
</evidence>
<keyword evidence="9" id="KW-1185">Reference proteome</keyword>